<keyword evidence="3" id="KW-1185">Reference proteome</keyword>
<reference evidence="2" key="3">
    <citation type="journal article" date="2022" name="BMC Genomics">
        <title>Comparative genome analysis of mycobacteria focusing on tRNA and non-coding RNA.</title>
        <authorList>
            <person name="Behra P.R.K."/>
            <person name="Pettersson B.M.F."/>
            <person name="Ramesh M."/>
            <person name="Das S."/>
            <person name="Dasgupta S."/>
            <person name="Kirsebom L.A."/>
        </authorList>
    </citation>
    <scope>NUCLEOTIDE SEQUENCE</scope>
    <source>
        <strain evidence="2">DSM 44203</strain>
    </source>
</reference>
<dbReference type="EMBL" id="JACKTI010000029">
    <property type="protein sequence ID" value="MCV7023662.1"/>
    <property type="molecule type" value="Genomic_DNA"/>
</dbReference>
<proteinExistence type="predicted"/>
<evidence type="ECO:0000313" key="1">
    <source>
        <dbReference type="EMBL" id="GAT07692.1"/>
    </source>
</evidence>
<evidence type="ECO:0000313" key="2">
    <source>
        <dbReference type="EMBL" id="MCV7023662.1"/>
    </source>
</evidence>
<reference evidence="2" key="2">
    <citation type="submission" date="2020-07" db="EMBL/GenBank/DDBJ databases">
        <authorList>
            <person name="Pettersson B.M.F."/>
            <person name="Behra P.R.K."/>
            <person name="Ramesh M."/>
            <person name="Das S."/>
            <person name="Dasgupta S."/>
            <person name="Kirsebom L.A."/>
        </authorList>
    </citation>
    <scope>NUCLEOTIDE SEQUENCE</scope>
    <source>
        <strain evidence="2">DSM 44203</strain>
    </source>
</reference>
<evidence type="ECO:0000313" key="3">
    <source>
        <dbReference type="Proteomes" id="UP000069773"/>
    </source>
</evidence>
<evidence type="ECO:0000313" key="4">
    <source>
        <dbReference type="Proteomes" id="UP001207528"/>
    </source>
</evidence>
<dbReference type="Proteomes" id="UP000069773">
    <property type="component" value="Unassembled WGS sequence"/>
</dbReference>
<dbReference type="EMBL" id="BCTA01000013">
    <property type="protein sequence ID" value="GAT07692.1"/>
    <property type="molecule type" value="Genomic_DNA"/>
</dbReference>
<dbReference type="Proteomes" id="UP001207528">
    <property type="component" value="Unassembled WGS sequence"/>
</dbReference>
<comment type="caution">
    <text evidence="2">The sequence shown here is derived from an EMBL/GenBank/DDBJ whole genome shotgun (WGS) entry which is preliminary data.</text>
</comment>
<accession>A0AAW5SKM7</accession>
<reference evidence="1 3" key="1">
    <citation type="journal article" date="2016" name="Genome Announc.">
        <title>Draft Genome Sequences of Five Rapidly Growing Mycobacterium Species, M. thermoresistibile, M. fortuitum subsp. acetamidolyticum, M. canariasense, M. brisbanense, and M. novocastrense.</title>
        <authorList>
            <person name="Katahira K."/>
            <person name="Ogura Y."/>
            <person name="Gotoh Y."/>
            <person name="Hayashi T."/>
        </authorList>
    </citation>
    <scope>NUCLEOTIDE SEQUENCE [LARGE SCALE GENOMIC DNA]</scope>
    <source>
        <strain evidence="1 3">JCM18114</strain>
    </source>
</reference>
<dbReference type="RefSeq" id="WP_067387503.1">
    <property type="nucleotide sequence ID" value="NZ_BCTA01000013.1"/>
</dbReference>
<organism evidence="2 4">
    <name type="scientific">Mycolicibacterium novocastrense</name>
    <name type="common">Mycobacterium novocastrense</name>
    <dbReference type="NCBI Taxonomy" id="59813"/>
    <lineage>
        <taxon>Bacteria</taxon>
        <taxon>Bacillati</taxon>
        <taxon>Actinomycetota</taxon>
        <taxon>Actinomycetes</taxon>
        <taxon>Mycobacteriales</taxon>
        <taxon>Mycobacteriaceae</taxon>
        <taxon>Mycolicibacterium</taxon>
    </lineage>
</organism>
<name>A0AAW5SKM7_MYCNV</name>
<gene>
    <name evidence="2" type="ORF">H7I77_09920</name>
    <name evidence="1" type="ORF">RMCN_0825</name>
</gene>
<dbReference type="AlphaFoldDB" id="A0AAW5SKM7"/>
<protein>
    <submittedName>
        <fullName evidence="1">TonB-linked outer membrane protein, SusC/RagA family</fullName>
    </submittedName>
</protein>
<sequence length="72" mass="8025">MNANEFRIGQRVYLASAPEVIGVVAVADTMIGAGGLSWEQARRWPDLSPNRVPVHWPGYDWWEDPTFLQGAA</sequence>